<evidence type="ECO:0000313" key="3">
    <source>
        <dbReference type="EnsemblPlants" id="KQJ88456"/>
    </source>
</evidence>
<dbReference type="Proteomes" id="UP000008810">
    <property type="component" value="Chromosome 4"/>
</dbReference>
<feature type="region of interest" description="Disordered" evidence="1">
    <location>
        <begin position="58"/>
        <end position="90"/>
    </location>
</feature>
<evidence type="ECO:0000313" key="2">
    <source>
        <dbReference type="EMBL" id="KQJ88456.1"/>
    </source>
</evidence>
<organism evidence="2">
    <name type="scientific">Brachypodium distachyon</name>
    <name type="common">Purple false brome</name>
    <name type="synonym">Trachynia distachya</name>
    <dbReference type="NCBI Taxonomy" id="15368"/>
    <lineage>
        <taxon>Eukaryota</taxon>
        <taxon>Viridiplantae</taxon>
        <taxon>Streptophyta</taxon>
        <taxon>Embryophyta</taxon>
        <taxon>Tracheophyta</taxon>
        <taxon>Spermatophyta</taxon>
        <taxon>Magnoliopsida</taxon>
        <taxon>Liliopsida</taxon>
        <taxon>Poales</taxon>
        <taxon>Poaceae</taxon>
        <taxon>BOP clade</taxon>
        <taxon>Pooideae</taxon>
        <taxon>Stipodae</taxon>
        <taxon>Brachypodieae</taxon>
        <taxon>Brachypodium</taxon>
    </lineage>
</organism>
<feature type="region of interest" description="Disordered" evidence="1">
    <location>
        <begin position="119"/>
        <end position="144"/>
    </location>
</feature>
<reference evidence="2 3" key="1">
    <citation type="journal article" date="2010" name="Nature">
        <title>Genome sequencing and analysis of the model grass Brachypodium distachyon.</title>
        <authorList>
            <consortium name="International Brachypodium Initiative"/>
        </authorList>
    </citation>
    <scope>NUCLEOTIDE SEQUENCE [LARGE SCALE GENOMIC DNA]</scope>
    <source>
        <strain evidence="2 3">Bd21</strain>
    </source>
</reference>
<reference evidence="3" key="3">
    <citation type="submission" date="2018-08" db="UniProtKB">
        <authorList>
            <consortium name="EnsemblPlants"/>
        </authorList>
    </citation>
    <scope>IDENTIFICATION</scope>
    <source>
        <strain evidence="3">cv. Bd21</strain>
    </source>
</reference>
<keyword evidence="4" id="KW-1185">Reference proteome</keyword>
<dbReference type="InParanoid" id="A0A0Q3IQC4"/>
<feature type="region of interest" description="Disordered" evidence="1">
    <location>
        <begin position="24"/>
        <end position="44"/>
    </location>
</feature>
<dbReference type="PANTHER" id="PTHR33085">
    <property type="entry name" value="OS12G0113100 PROTEIN-RELATED"/>
    <property type="match status" value="1"/>
</dbReference>
<dbReference type="Gramene" id="KQJ88456">
    <property type="protein sequence ID" value="KQJ88456"/>
    <property type="gene ID" value="BRADI_4g18245v3"/>
</dbReference>
<feature type="compositionally biased region" description="Polar residues" evidence="1">
    <location>
        <begin position="24"/>
        <end position="33"/>
    </location>
</feature>
<feature type="compositionally biased region" description="Basic residues" evidence="1">
    <location>
        <begin position="65"/>
        <end position="90"/>
    </location>
</feature>
<feature type="compositionally biased region" description="Acidic residues" evidence="1">
    <location>
        <begin position="135"/>
        <end position="144"/>
    </location>
</feature>
<dbReference type="EnsemblPlants" id="KQJ88456">
    <property type="protein sequence ID" value="KQJ88456"/>
    <property type="gene ID" value="BRADI_4g18245v3"/>
</dbReference>
<reference evidence="2" key="2">
    <citation type="submission" date="2017-06" db="EMBL/GenBank/DDBJ databases">
        <title>WGS assembly of Brachypodium distachyon.</title>
        <authorList>
            <consortium name="The International Brachypodium Initiative"/>
            <person name="Lucas S."/>
            <person name="Harmon-Smith M."/>
            <person name="Lail K."/>
            <person name="Tice H."/>
            <person name="Grimwood J."/>
            <person name="Bruce D."/>
            <person name="Barry K."/>
            <person name="Shu S."/>
            <person name="Lindquist E."/>
            <person name="Wang M."/>
            <person name="Pitluck S."/>
            <person name="Vogel J.P."/>
            <person name="Garvin D.F."/>
            <person name="Mockler T.C."/>
            <person name="Schmutz J."/>
            <person name="Rokhsar D."/>
            <person name="Bevan M.W."/>
        </authorList>
    </citation>
    <scope>NUCLEOTIDE SEQUENCE</scope>
    <source>
        <strain evidence="2">Bd21</strain>
    </source>
</reference>
<dbReference type="Pfam" id="PF07893">
    <property type="entry name" value="DUF1668"/>
    <property type="match status" value="1"/>
</dbReference>
<gene>
    <name evidence="2" type="ORF">BRADI_4g18245v3</name>
</gene>
<dbReference type="EMBL" id="CM000883">
    <property type="protein sequence ID" value="KQJ88456.1"/>
    <property type="molecule type" value="Genomic_DNA"/>
</dbReference>
<sequence>MSLRRYVNLVISNHTIDASTIRRTASRATNSSTHQKKQQRREICPDYEKCRQMYLLAGAAEGRKNSRSRSRRRRVSGRRRQSSASNHRKIFFIDSKARTGLYDTEARHMITVPCLHEPKRNPIALSTPSSPGPEGEQEQDQEQDGGDLSLYIMDMMHSPRNPALFEALVCHKCRGQHAPVEETWHRETLPLPPFYDHTIDQHTFVLSYDVVGRVICVSVSVSTPSGSMTVRSGSTYCFDTVSQMWSLAGDWEMPFHGKAEYVLELKLWFGVSADNGQLYVQPTSLCLG</sequence>
<name>A0A0Q3IQC4_BRADI</name>
<dbReference type="PANTHER" id="PTHR33085:SF113">
    <property type="entry name" value="OS05G0126000 PROTEIN"/>
    <property type="match status" value="1"/>
</dbReference>
<accession>A0A0Q3IQC4</accession>
<evidence type="ECO:0000256" key="1">
    <source>
        <dbReference type="SAM" id="MobiDB-lite"/>
    </source>
</evidence>
<protein>
    <submittedName>
        <fullName evidence="2 3">Uncharacterized protein</fullName>
    </submittedName>
</protein>
<dbReference type="AlphaFoldDB" id="A0A0Q3IQC4"/>
<proteinExistence type="predicted"/>
<evidence type="ECO:0000313" key="4">
    <source>
        <dbReference type="Proteomes" id="UP000008810"/>
    </source>
</evidence>
<dbReference type="InterPro" id="IPR012871">
    <property type="entry name" value="DUF1668_ORYSA"/>
</dbReference>